<dbReference type="Proteomes" id="UP000759537">
    <property type="component" value="Unassembled WGS sequence"/>
</dbReference>
<comment type="caution">
    <text evidence="1">The sequence shown here is derived from an EMBL/GenBank/DDBJ whole genome shotgun (WGS) entry which is preliminary data.</text>
</comment>
<sequence length="361" mass="39224">MCTSRGAHLNVRIEGCTPQCAHRGVHTSMCASRGAHLNVHIEGCTPQRVPQHTHASSMHIEVVHVASGINVNIEGARVGPKGMHMGLVHEASYIRDKGAGRGLRHPVGPCMSRARAVEGLRMCMCMCESRAFTWALWPKVVEGMHVSIVGEGVGRVSVDDEGWVDDKVWAWMTRVREHGRQGHVGMDDKGGGEGGGDLRRGHGVPVVAMQIDAEQNRAEQNGAEQSRAPRRWMGVINRKAISGNRKVTEWGRMARAGQRSVGQQYRRWVSGDCVWRMGVKGVDVDVAHAKGYFAWAGLSMGVMLEEIEGEHVHGGGAMVMVAGMLDVLRDTHRGDLNGLMQGARGGRGRGLMICDNTGKSE</sequence>
<reference evidence="1" key="1">
    <citation type="submission" date="2019-10" db="EMBL/GenBank/DDBJ databases">
        <authorList>
            <consortium name="DOE Joint Genome Institute"/>
            <person name="Kuo A."/>
            <person name="Miyauchi S."/>
            <person name="Kiss E."/>
            <person name="Drula E."/>
            <person name="Kohler A."/>
            <person name="Sanchez-Garcia M."/>
            <person name="Andreopoulos B."/>
            <person name="Barry K.W."/>
            <person name="Bonito G."/>
            <person name="Buee M."/>
            <person name="Carver A."/>
            <person name="Chen C."/>
            <person name="Cichocki N."/>
            <person name="Clum A."/>
            <person name="Culley D."/>
            <person name="Crous P.W."/>
            <person name="Fauchery L."/>
            <person name="Girlanda M."/>
            <person name="Hayes R."/>
            <person name="Keri Z."/>
            <person name="LaButti K."/>
            <person name="Lipzen A."/>
            <person name="Lombard V."/>
            <person name="Magnuson J."/>
            <person name="Maillard F."/>
            <person name="Morin E."/>
            <person name="Murat C."/>
            <person name="Nolan M."/>
            <person name="Ohm R."/>
            <person name="Pangilinan J."/>
            <person name="Pereira M."/>
            <person name="Perotto S."/>
            <person name="Peter M."/>
            <person name="Riley R."/>
            <person name="Sitrit Y."/>
            <person name="Stielow B."/>
            <person name="Szollosi G."/>
            <person name="Zifcakova L."/>
            <person name="Stursova M."/>
            <person name="Spatafora J.W."/>
            <person name="Tedersoo L."/>
            <person name="Vaario L.-M."/>
            <person name="Yamada A."/>
            <person name="Yan M."/>
            <person name="Wang P."/>
            <person name="Xu J."/>
            <person name="Bruns T."/>
            <person name="Baldrian P."/>
            <person name="Vilgalys R."/>
            <person name="Henrissat B."/>
            <person name="Grigoriev I.V."/>
            <person name="Hibbett D."/>
            <person name="Nagy L.G."/>
            <person name="Martin F.M."/>
        </authorList>
    </citation>
    <scope>NUCLEOTIDE SEQUENCE</scope>
    <source>
        <strain evidence="1">Prilba</strain>
    </source>
</reference>
<gene>
    <name evidence="1" type="ORF">DFH94DRAFT_683156</name>
</gene>
<protein>
    <submittedName>
        <fullName evidence="1">Uncharacterized protein</fullName>
    </submittedName>
</protein>
<proteinExistence type="predicted"/>
<dbReference type="AlphaFoldDB" id="A0A9P5MSY2"/>
<accession>A0A9P5MSY2</accession>
<evidence type="ECO:0000313" key="2">
    <source>
        <dbReference type="Proteomes" id="UP000759537"/>
    </source>
</evidence>
<evidence type="ECO:0000313" key="1">
    <source>
        <dbReference type="EMBL" id="KAF8477986.1"/>
    </source>
</evidence>
<reference evidence="1" key="2">
    <citation type="journal article" date="2020" name="Nat. Commun.">
        <title>Large-scale genome sequencing of mycorrhizal fungi provides insights into the early evolution of symbiotic traits.</title>
        <authorList>
            <person name="Miyauchi S."/>
            <person name="Kiss E."/>
            <person name="Kuo A."/>
            <person name="Drula E."/>
            <person name="Kohler A."/>
            <person name="Sanchez-Garcia M."/>
            <person name="Morin E."/>
            <person name="Andreopoulos B."/>
            <person name="Barry K.W."/>
            <person name="Bonito G."/>
            <person name="Buee M."/>
            <person name="Carver A."/>
            <person name="Chen C."/>
            <person name="Cichocki N."/>
            <person name="Clum A."/>
            <person name="Culley D."/>
            <person name="Crous P.W."/>
            <person name="Fauchery L."/>
            <person name="Girlanda M."/>
            <person name="Hayes R.D."/>
            <person name="Keri Z."/>
            <person name="LaButti K."/>
            <person name="Lipzen A."/>
            <person name="Lombard V."/>
            <person name="Magnuson J."/>
            <person name="Maillard F."/>
            <person name="Murat C."/>
            <person name="Nolan M."/>
            <person name="Ohm R.A."/>
            <person name="Pangilinan J."/>
            <person name="Pereira M.F."/>
            <person name="Perotto S."/>
            <person name="Peter M."/>
            <person name="Pfister S."/>
            <person name="Riley R."/>
            <person name="Sitrit Y."/>
            <person name="Stielow J.B."/>
            <person name="Szollosi G."/>
            <person name="Zifcakova L."/>
            <person name="Stursova M."/>
            <person name="Spatafora J.W."/>
            <person name="Tedersoo L."/>
            <person name="Vaario L.M."/>
            <person name="Yamada A."/>
            <person name="Yan M."/>
            <person name="Wang P."/>
            <person name="Xu J."/>
            <person name="Bruns T."/>
            <person name="Baldrian P."/>
            <person name="Vilgalys R."/>
            <person name="Dunand C."/>
            <person name="Henrissat B."/>
            <person name="Grigoriev I.V."/>
            <person name="Hibbett D."/>
            <person name="Nagy L.G."/>
            <person name="Martin F.M."/>
        </authorList>
    </citation>
    <scope>NUCLEOTIDE SEQUENCE</scope>
    <source>
        <strain evidence="1">Prilba</strain>
    </source>
</reference>
<dbReference type="EMBL" id="WHVB01000012">
    <property type="protein sequence ID" value="KAF8477986.1"/>
    <property type="molecule type" value="Genomic_DNA"/>
</dbReference>
<name>A0A9P5MSY2_9AGAM</name>
<keyword evidence="2" id="KW-1185">Reference proteome</keyword>
<organism evidence="1 2">
    <name type="scientific">Russula ochroleuca</name>
    <dbReference type="NCBI Taxonomy" id="152965"/>
    <lineage>
        <taxon>Eukaryota</taxon>
        <taxon>Fungi</taxon>
        <taxon>Dikarya</taxon>
        <taxon>Basidiomycota</taxon>
        <taxon>Agaricomycotina</taxon>
        <taxon>Agaricomycetes</taxon>
        <taxon>Russulales</taxon>
        <taxon>Russulaceae</taxon>
        <taxon>Russula</taxon>
    </lineage>
</organism>